<name>A0A914PH39_9BILA</name>
<protein>
    <submittedName>
        <fullName evidence="4">Fungal lipase-like domain-containing protein</fullName>
    </submittedName>
</protein>
<keyword evidence="3" id="KW-1185">Reference proteome</keyword>
<feature type="signal peptide" evidence="1">
    <location>
        <begin position="1"/>
        <end position="26"/>
    </location>
</feature>
<dbReference type="PANTHER" id="PTHR45908">
    <property type="entry name" value="PROTEIN CBG11750-RELATED"/>
    <property type="match status" value="1"/>
</dbReference>
<dbReference type="InterPro" id="IPR029058">
    <property type="entry name" value="AB_hydrolase_fold"/>
</dbReference>
<sequence length="245" mass="27132">MLLEKCIIAFLLFTFFPSIPAPIAKGFKPRTKYNETEARQLIHLSAGAYSTSPQGCINVVFGKSANLYKLFSSSDLLCDFVNSTCSSYILVNEQQKRVYVVFRGTETIQQLILEGYESHAAKVNFFNVGLANAYFAHALEVLWPNVQEVFKNPRFKNYDFTFTGHSLGAALAALAALKTVVTGLRPDGSRIHLVTFGEPRVGNIILAQKFDKLLPYAFRVVHADDVVPQLSKCAKDNPTKNANGS</sequence>
<feature type="chain" id="PRO_5037689669" evidence="1">
    <location>
        <begin position="27"/>
        <end position="245"/>
    </location>
</feature>
<reference evidence="4" key="1">
    <citation type="submission" date="2022-11" db="UniProtKB">
        <authorList>
            <consortium name="WormBaseParasite"/>
        </authorList>
    </citation>
    <scope>IDENTIFICATION</scope>
</reference>
<dbReference type="GO" id="GO:0006629">
    <property type="term" value="P:lipid metabolic process"/>
    <property type="evidence" value="ECO:0007669"/>
    <property type="project" value="InterPro"/>
</dbReference>
<dbReference type="AlphaFoldDB" id="A0A914PH39"/>
<evidence type="ECO:0000259" key="2">
    <source>
        <dbReference type="Pfam" id="PF01764"/>
    </source>
</evidence>
<dbReference type="Pfam" id="PF01764">
    <property type="entry name" value="Lipase_3"/>
    <property type="match status" value="1"/>
</dbReference>
<dbReference type="WBParaSite" id="PDA_v2.g17619.t1">
    <property type="protein sequence ID" value="PDA_v2.g17619.t1"/>
    <property type="gene ID" value="PDA_v2.g17619"/>
</dbReference>
<feature type="domain" description="Fungal lipase-type" evidence="2">
    <location>
        <begin position="99"/>
        <end position="233"/>
    </location>
</feature>
<evidence type="ECO:0000313" key="4">
    <source>
        <dbReference type="WBParaSite" id="PDA_v2.g17619.t1"/>
    </source>
</evidence>
<evidence type="ECO:0000313" key="3">
    <source>
        <dbReference type="Proteomes" id="UP000887578"/>
    </source>
</evidence>
<accession>A0A914PH39</accession>
<dbReference type="CDD" id="cd00519">
    <property type="entry name" value="Lipase_3"/>
    <property type="match status" value="1"/>
</dbReference>
<proteinExistence type="predicted"/>
<evidence type="ECO:0000256" key="1">
    <source>
        <dbReference type="SAM" id="SignalP"/>
    </source>
</evidence>
<dbReference type="SUPFAM" id="SSF53474">
    <property type="entry name" value="alpha/beta-Hydrolases"/>
    <property type="match status" value="1"/>
</dbReference>
<organism evidence="3 4">
    <name type="scientific">Panagrolaimus davidi</name>
    <dbReference type="NCBI Taxonomy" id="227884"/>
    <lineage>
        <taxon>Eukaryota</taxon>
        <taxon>Metazoa</taxon>
        <taxon>Ecdysozoa</taxon>
        <taxon>Nematoda</taxon>
        <taxon>Chromadorea</taxon>
        <taxon>Rhabditida</taxon>
        <taxon>Tylenchina</taxon>
        <taxon>Panagrolaimomorpha</taxon>
        <taxon>Panagrolaimoidea</taxon>
        <taxon>Panagrolaimidae</taxon>
        <taxon>Panagrolaimus</taxon>
    </lineage>
</organism>
<dbReference type="PANTHER" id="PTHR45908:SF5">
    <property type="entry name" value="FUNGAL LIPASE-LIKE DOMAIN-CONTAINING PROTEIN"/>
    <property type="match status" value="1"/>
</dbReference>
<keyword evidence="1" id="KW-0732">Signal</keyword>
<dbReference type="Proteomes" id="UP000887578">
    <property type="component" value="Unplaced"/>
</dbReference>
<dbReference type="InterPro" id="IPR002921">
    <property type="entry name" value="Fungal_lipase-type"/>
</dbReference>
<dbReference type="Gene3D" id="3.40.50.1820">
    <property type="entry name" value="alpha/beta hydrolase"/>
    <property type="match status" value="1"/>
</dbReference>